<dbReference type="Proteomes" id="UP000270094">
    <property type="component" value="Unassembled WGS sequence"/>
</dbReference>
<keyword evidence="1" id="KW-1133">Transmembrane helix</keyword>
<keyword evidence="3" id="KW-1185">Reference proteome</keyword>
<gene>
    <name evidence="2" type="ORF">SVUK_LOCUS18153</name>
</gene>
<protein>
    <submittedName>
        <fullName evidence="2">Uncharacterized protein</fullName>
    </submittedName>
</protein>
<sequence>MNLITRLMSSNSTARRELRNAYGLREKTPLAIAGIVGLETVILVVLIAVFILLVLCICLYCRQRHSYGRKLRQITNQANVHNVSISRQPTQKINPYYATDTVTTTPRVMAPPPPLQSTEL</sequence>
<evidence type="ECO:0000313" key="2">
    <source>
        <dbReference type="EMBL" id="VDM83155.1"/>
    </source>
</evidence>
<evidence type="ECO:0000256" key="1">
    <source>
        <dbReference type="SAM" id="Phobius"/>
    </source>
</evidence>
<organism evidence="2 3">
    <name type="scientific">Strongylus vulgaris</name>
    <name type="common">Blood worm</name>
    <dbReference type="NCBI Taxonomy" id="40348"/>
    <lineage>
        <taxon>Eukaryota</taxon>
        <taxon>Metazoa</taxon>
        <taxon>Ecdysozoa</taxon>
        <taxon>Nematoda</taxon>
        <taxon>Chromadorea</taxon>
        <taxon>Rhabditida</taxon>
        <taxon>Rhabditina</taxon>
        <taxon>Rhabditomorpha</taxon>
        <taxon>Strongyloidea</taxon>
        <taxon>Strongylidae</taxon>
        <taxon>Strongylus</taxon>
    </lineage>
</organism>
<proteinExistence type="predicted"/>
<name>A0A3P7LKM1_STRVU</name>
<feature type="transmembrane region" description="Helical" evidence="1">
    <location>
        <begin position="30"/>
        <end position="61"/>
    </location>
</feature>
<keyword evidence="1" id="KW-0812">Transmembrane</keyword>
<dbReference type="EMBL" id="UYYB01121415">
    <property type="protein sequence ID" value="VDM83155.1"/>
    <property type="molecule type" value="Genomic_DNA"/>
</dbReference>
<evidence type="ECO:0000313" key="3">
    <source>
        <dbReference type="Proteomes" id="UP000270094"/>
    </source>
</evidence>
<reference evidence="2 3" key="1">
    <citation type="submission" date="2018-11" db="EMBL/GenBank/DDBJ databases">
        <authorList>
            <consortium name="Pathogen Informatics"/>
        </authorList>
    </citation>
    <scope>NUCLEOTIDE SEQUENCE [LARGE SCALE GENOMIC DNA]</scope>
</reference>
<keyword evidence="1" id="KW-0472">Membrane</keyword>
<dbReference type="AlphaFoldDB" id="A0A3P7LKM1"/>
<accession>A0A3P7LKM1</accession>